<comment type="caution">
    <text evidence="1">The sequence shown here is derived from an EMBL/GenBank/DDBJ whole genome shotgun (WGS) entry which is preliminary data.</text>
</comment>
<proteinExistence type="predicted"/>
<keyword evidence="2" id="KW-1185">Reference proteome</keyword>
<dbReference type="AlphaFoldDB" id="A0AAE1SLE4"/>
<organism evidence="1 2">
    <name type="scientific">Anisodus tanguticus</name>
    <dbReference type="NCBI Taxonomy" id="243964"/>
    <lineage>
        <taxon>Eukaryota</taxon>
        <taxon>Viridiplantae</taxon>
        <taxon>Streptophyta</taxon>
        <taxon>Embryophyta</taxon>
        <taxon>Tracheophyta</taxon>
        <taxon>Spermatophyta</taxon>
        <taxon>Magnoliopsida</taxon>
        <taxon>eudicotyledons</taxon>
        <taxon>Gunneridae</taxon>
        <taxon>Pentapetalae</taxon>
        <taxon>asterids</taxon>
        <taxon>lamiids</taxon>
        <taxon>Solanales</taxon>
        <taxon>Solanaceae</taxon>
        <taxon>Solanoideae</taxon>
        <taxon>Hyoscyameae</taxon>
        <taxon>Anisodus</taxon>
    </lineage>
</organism>
<evidence type="ECO:0000313" key="2">
    <source>
        <dbReference type="Proteomes" id="UP001291623"/>
    </source>
</evidence>
<reference evidence="1" key="1">
    <citation type="submission" date="2023-12" db="EMBL/GenBank/DDBJ databases">
        <title>Genome assembly of Anisodus tanguticus.</title>
        <authorList>
            <person name="Wang Y.-J."/>
        </authorList>
    </citation>
    <scope>NUCLEOTIDE SEQUENCE</scope>
    <source>
        <strain evidence="1">KB-2021</strain>
        <tissue evidence="1">Leaf</tissue>
    </source>
</reference>
<name>A0AAE1SLE4_9SOLA</name>
<sequence length="105" mass="11581">MTKPLAGNKLHPLIFKPLPKVKVPANVRSVWPDATHKIHGDPLFKLLIPGPRFPADAETSTPFIIAPKEAMDIESSYKGMKRNPKEMDIISTPSATAWSILHSSN</sequence>
<gene>
    <name evidence="1" type="ORF">RND71_007429</name>
</gene>
<dbReference type="Proteomes" id="UP001291623">
    <property type="component" value="Unassembled WGS sequence"/>
</dbReference>
<protein>
    <submittedName>
        <fullName evidence="1">Uncharacterized protein</fullName>
    </submittedName>
</protein>
<evidence type="ECO:0000313" key="1">
    <source>
        <dbReference type="EMBL" id="KAK4372045.1"/>
    </source>
</evidence>
<dbReference type="EMBL" id="JAVYJV010000004">
    <property type="protein sequence ID" value="KAK4372045.1"/>
    <property type="molecule type" value="Genomic_DNA"/>
</dbReference>
<accession>A0AAE1SLE4</accession>